<keyword evidence="2" id="KW-1185">Reference proteome</keyword>
<dbReference type="eggNOG" id="COG4198">
    <property type="taxonomic scope" value="Bacteria"/>
</dbReference>
<comment type="caution">
    <text evidence="1">The sequence shown here is derived from an EMBL/GenBank/DDBJ whole genome shotgun (WGS) entry which is preliminary data.</text>
</comment>
<dbReference type="PANTHER" id="PTHR36454:SF1">
    <property type="entry name" value="DUF1015 DOMAIN-CONTAINING PROTEIN"/>
    <property type="match status" value="1"/>
</dbReference>
<dbReference type="PIRSF" id="PIRSF033563">
    <property type="entry name" value="UCP033563"/>
    <property type="match status" value="1"/>
</dbReference>
<protein>
    <recommendedName>
        <fullName evidence="3">DUF1015 domain-containing protein</fullName>
    </recommendedName>
</protein>
<organism evidence="1 2">
    <name type="scientific">Chondromyces apiculatus DSM 436</name>
    <dbReference type="NCBI Taxonomy" id="1192034"/>
    <lineage>
        <taxon>Bacteria</taxon>
        <taxon>Pseudomonadati</taxon>
        <taxon>Myxococcota</taxon>
        <taxon>Polyangia</taxon>
        <taxon>Polyangiales</taxon>
        <taxon>Polyangiaceae</taxon>
        <taxon>Chondromyces</taxon>
    </lineage>
</organism>
<gene>
    <name evidence="1" type="ORF">CAP_5655</name>
</gene>
<evidence type="ECO:0000313" key="2">
    <source>
        <dbReference type="Proteomes" id="UP000019678"/>
    </source>
</evidence>
<dbReference type="AlphaFoldDB" id="A0A017T226"/>
<sequence>MLDARVVCGYAGLVATVRPFSAFRPPHVLAPVVASPPYDVINTAEARALAEGNAHSFLHVSRPEIDLPEGVDEHADEVYARGAENLTDLIAHGSLVQDPEPHLYLYAQKMGAHRQIGVVGCASVAEYERDVIKKHEKTRADKEDDRTRHIETLAAHDEPVFLTYRADAEIDRLIAEASTGMPPIYDFTTADGVEHRLWVLGREATAALEERFMAVPALYVADGHHRSAAAARVHRKLRGDGREHDVFLAVVFPHDQMQILPYNRVVRDREGRGTEALLAALKERLDVSPAESGEAASPRGPKAFGIYLGGQWYTARVRQGSYDTADPVASLDCSICQDQLLGPIFGVEDPRRDKHVDFVGGIRGIKELERRVDSGEMTLAVHLYPTQIAELFAVSDAGLLMPPKSTWFEPKLRSGLFVHAF</sequence>
<evidence type="ECO:0000313" key="1">
    <source>
        <dbReference type="EMBL" id="EYF03324.1"/>
    </source>
</evidence>
<dbReference type="InterPro" id="IPR008323">
    <property type="entry name" value="UCP033563"/>
</dbReference>
<evidence type="ECO:0008006" key="3">
    <source>
        <dbReference type="Google" id="ProtNLM"/>
    </source>
</evidence>
<dbReference type="PANTHER" id="PTHR36454">
    <property type="entry name" value="LMO2823 PROTEIN"/>
    <property type="match status" value="1"/>
</dbReference>
<dbReference type="STRING" id="1192034.CAP_5655"/>
<accession>A0A017T226</accession>
<dbReference type="Proteomes" id="UP000019678">
    <property type="component" value="Unassembled WGS sequence"/>
</dbReference>
<dbReference type="Pfam" id="PF06245">
    <property type="entry name" value="DUF1015"/>
    <property type="match status" value="1"/>
</dbReference>
<proteinExistence type="predicted"/>
<name>A0A017T226_9BACT</name>
<reference evidence="1 2" key="1">
    <citation type="submission" date="2013-05" db="EMBL/GenBank/DDBJ databases">
        <title>Genome assembly of Chondromyces apiculatus DSM 436.</title>
        <authorList>
            <person name="Sharma G."/>
            <person name="Khatri I."/>
            <person name="Kaur C."/>
            <person name="Mayilraj S."/>
            <person name="Subramanian S."/>
        </authorList>
    </citation>
    <scope>NUCLEOTIDE SEQUENCE [LARGE SCALE GENOMIC DNA]</scope>
    <source>
        <strain evidence="1 2">DSM 436</strain>
    </source>
</reference>
<dbReference type="EMBL" id="ASRX01000048">
    <property type="protein sequence ID" value="EYF03324.1"/>
    <property type="molecule type" value="Genomic_DNA"/>
</dbReference>